<dbReference type="PANTHER" id="PTHR42813:SF2">
    <property type="entry name" value="DEHYDROGENASE, ZINC-CONTAINING, PUTATIVE (AFU_ORTHOLOGUE AFUA_2G02810)-RELATED"/>
    <property type="match status" value="1"/>
</dbReference>
<comment type="caution">
    <text evidence="8">The sequence shown here is derived from an EMBL/GenBank/DDBJ whole genome shotgun (WGS) entry which is preliminary data.</text>
</comment>
<comment type="similarity">
    <text evidence="5">Belongs to the zinc-containing alcohol dehydrogenase family.</text>
</comment>
<keyword evidence="3 5" id="KW-0862">Zinc</keyword>
<reference evidence="8 9" key="1">
    <citation type="submission" date="2014-07" db="EMBL/GenBank/DDBJ databases">
        <title>Draft Genome Sequence of Gephyronic Acid Producer, Cystobacter violaceus Strain Cb vi76.</title>
        <authorList>
            <person name="Stevens D.C."/>
            <person name="Young J."/>
            <person name="Carmichael R."/>
            <person name="Tan J."/>
            <person name="Taylor R.E."/>
        </authorList>
    </citation>
    <scope>NUCLEOTIDE SEQUENCE [LARGE SCALE GENOMIC DNA]</scope>
    <source>
        <strain evidence="8 9">Cb vi76</strain>
    </source>
</reference>
<dbReference type="InterPro" id="IPR036291">
    <property type="entry name" value="NAD(P)-bd_dom_sf"/>
</dbReference>
<proteinExistence type="inferred from homology"/>
<dbReference type="InterPro" id="IPR002328">
    <property type="entry name" value="ADH_Zn_CS"/>
</dbReference>
<dbReference type="RefSeq" id="WP_043393460.1">
    <property type="nucleotide sequence ID" value="NZ_JPMI01000074.1"/>
</dbReference>
<organism evidence="8 9">
    <name type="scientific">Archangium violaceum Cb vi76</name>
    <dbReference type="NCBI Taxonomy" id="1406225"/>
    <lineage>
        <taxon>Bacteria</taxon>
        <taxon>Pseudomonadati</taxon>
        <taxon>Myxococcota</taxon>
        <taxon>Myxococcia</taxon>
        <taxon>Myxococcales</taxon>
        <taxon>Cystobacterineae</taxon>
        <taxon>Archangiaceae</taxon>
        <taxon>Archangium</taxon>
    </lineage>
</organism>
<dbReference type="GO" id="GO:0016491">
    <property type="term" value="F:oxidoreductase activity"/>
    <property type="evidence" value="ECO:0007669"/>
    <property type="project" value="UniProtKB-KW"/>
</dbReference>
<feature type="domain" description="Alcohol dehydrogenase-like C-terminal" evidence="6">
    <location>
        <begin position="188"/>
        <end position="258"/>
    </location>
</feature>
<evidence type="ECO:0000259" key="6">
    <source>
        <dbReference type="Pfam" id="PF00107"/>
    </source>
</evidence>
<dbReference type="CDD" id="cd08283">
    <property type="entry name" value="FDH_like_1"/>
    <property type="match status" value="1"/>
</dbReference>
<dbReference type="Gene3D" id="3.90.180.10">
    <property type="entry name" value="Medium-chain alcohol dehydrogenases, catalytic domain"/>
    <property type="match status" value="1"/>
</dbReference>
<dbReference type="Gene3D" id="3.40.50.720">
    <property type="entry name" value="NAD(P)-binding Rossmann-like Domain"/>
    <property type="match status" value="1"/>
</dbReference>
<dbReference type="InterPro" id="IPR013149">
    <property type="entry name" value="ADH-like_C"/>
</dbReference>
<evidence type="ECO:0000256" key="1">
    <source>
        <dbReference type="ARBA" id="ARBA00001947"/>
    </source>
</evidence>
<dbReference type="InterPro" id="IPR011032">
    <property type="entry name" value="GroES-like_sf"/>
</dbReference>
<dbReference type="Pfam" id="PF00107">
    <property type="entry name" value="ADH_zinc_N"/>
    <property type="match status" value="1"/>
</dbReference>
<evidence type="ECO:0000313" key="9">
    <source>
        <dbReference type="Proteomes" id="UP000028547"/>
    </source>
</evidence>
<dbReference type="Pfam" id="PF08240">
    <property type="entry name" value="ADH_N"/>
    <property type="match status" value="1"/>
</dbReference>
<feature type="domain" description="Alcohol dehydrogenase-like N-terminal" evidence="7">
    <location>
        <begin position="25"/>
        <end position="144"/>
    </location>
</feature>
<gene>
    <name evidence="8" type="ORF">Q664_11545</name>
</gene>
<dbReference type="PANTHER" id="PTHR42813">
    <property type="entry name" value="ZINC-TYPE ALCOHOL DEHYDROGENASE-LIKE"/>
    <property type="match status" value="1"/>
</dbReference>
<evidence type="ECO:0000256" key="2">
    <source>
        <dbReference type="ARBA" id="ARBA00022723"/>
    </source>
</evidence>
<dbReference type="GO" id="GO:0008270">
    <property type="term" value="F:zinc ion binding"/>
    <property type="evidence" value="ECO:0007669"/>
    <property type="project" value="InterPro"/>
</dbReference>
<dbReference type="Proteomes" id="UP000028547">
    <property type="component" value="Unassembled WGS sequence"/>
</dbReference>
<dbReference type="AlphaFoldDB" id="A0A084SX66"/>
<dbReference type="SUPFAM" id="SSF50129">
    <property type="entry name" value="GroES-like"/>
    <property type="match status" value="1"/>
</dbReference>
<evidence type="ECO:0000259" key="7">
    <source>
        <dbReference type="Pfam" id="PF08240"/>
    </source>
</evidence>
<name>A0A084SX66_9BACT</name>
<evidence type="ECO:0000256" key="4">
    <source>
        <dbReference type="ARBA" id="ARBA00023002"/>
    </source>
</evidence>
<accession>A0A084SX66</accession>
<dbReference type="PROSITE" id="PS00059">
    <property type="entry name" value="ADH_ZINC"/>
    <property type="match status" value="1"/>
</dbReference>
<dbReference type="InterPro" id="IPR013154">
    <property type="entry name" value="ADH-like_N"/>
</dbReference>
<evidence type="ECO:0000313" key="8">
    <source>
        <dbReference type="EMBL" id="KFA93051.1"/>
    </source>
</evidence>
<comment type="cofactor">
    <cofactor evidence="1 5">
        <name>Zn(2+)</name>
        <dbReference type="ChEBI" id="CHEBI:29105"/>
    </cofactor>
</comment>
<keyword evidence="2 5" id="KW-0479">Metal-binding</keyword>
<evidence type="ECO:0000256" key="5">
    <source>
        <dbReference type="RuleBase" id="RU361277"/>
    </source>
</evidence>
<keyword evidence="4" id="KW-0560">Oxidoreductase</keyword>
<sequence>MQAMIYEGPYRVAVGTKPDPVILHPNDAIIRVTRSAICGSDLHLLHGFITDTRVGCTFGHEFAGVVEEVGTSVRTLKPGDRVVVPFNISCGTCFYCQRGLTACCENTNPNSEMASGVYGYSHTTGGYEGGQAQYVRVPFADVGPMKIPDDMDEEEVLFLSDILPTGYQGAEMGNIQPGDTVVVFGAGPVGMFAMKSAWLLGAGRVIAVDSLEYRLEFAREYAQVETLNFKDEENIVATLKELTKGRGPDVCIDAVGLEAEGSAMHSILGVKLKLEAGSPTAINWAIQSARKGGTVSIIGVYGPPWNMVAIGTAMNKGLTLRMGQCNVKRYMPHLLEHIRAGRIDAKGIITHRFPLAELPRAYELFEKKRDGCIKCVLLPHGHA</sequence>
<dbReference type="EMBL" id="JPMI01000074">
    <property type="protein sequence ID" value="KFA93051.1"/>
    <property type="molecule type" value="Genomic_DNA"/>
</dbReference>
<protein>
    <submittedName>
        <fullName evidence="8">Alcohol dehydrogenase</fullName>
    </submittedName>
</protein>
<evidence type="ECO:0000256" key="3">
    <source>
        <dbReference type="ARBA" id="ARBA00022833"/>
    </source>
</evidence>
<dbReference type="SUPFAM" id="SSF51735">
    <property type="entry name" value="NAD(P)-binding Rossmann-fold domains"/>
    <property type="match status" value="1"/>
</dbReference>